<feature type="compositionally biased region" description="Polar residues" evidence="3">
    <location>
        <begin position="111"/>
        <end position="124"/>
    </location>
</feature>
<dbReference type="PROSITE" id="PS00463">
    <property type="entry name" value="ZN2_CY6_FUNGAL_1"/>
    <property type="match status" value="1"/>
</dbReference>
<comment type="caution">
    <text evidence="5">The sequence shown here is derived from an EMBL/GenBank/DDBJ whole genome shotgun (WGS) entry which is preliminary data.</text>
</comment>
<dbReference type="Pfam" id="PF11951">
    <property type="entry name" value="Fungal_trans_2"/>
    <property type="match status" value="1"/>
</dbReference>
<dbReference type="GO" id="GO:0000976">
    <property type="term" value="F:transcription cis-regulatory region binding"/>
    <property type="evidence" value="ECO:0007669"/>
    <property type="project" value="TreeGrafter"/>
</dbReference>
<feature type="compositionally biased region" description="Basic and acidic residues" evidence="3">
    <location>
        <begin position="1"/>
        <end position="19"/>
    </location>
</feature>
<dbReference type="AlphaFoldDB" id="A0AAE1C509"/>
<proteinExistence type="predicted"/>
<accession>A0AAE1C509</accession>
<gene>
    <name evidence="5" type="ORF">LTR78_001541</name>
</gene>
<evidence type="ECO:0000259" key="4">
    <source>
        <dbReference type="PROSITE" id="PS00463"/>
    </source>
</evidence>
<dbReference type="GO" id="GO:0005634">
    <property type="term" value="C:nucleus"/>
    <property type="evidence" value="ECO:0007669"/>
    <property type="project" value="UniProtKB-SubCell"/>
</dbReference>
<organism evidence="5 6">
    <name type="scientific">Recurvomyces mirabilis</name>
    <dbReference type="NCBI Taxonomy" id="574656"/>
    <lineage>
        <taxon>Eukaryota</taxon>
        <taxon>Fungi</taxon>
        <taxon>Dikarya</taxon>
        <taxon>Ascomycota</taxon>
        <taxon>Pezizomycotina</taxon>
        <taxon>Dothideomycetes</taxon>
        <taxon>Dothideomycetidae</taxon>
        <taxon>Mycosphaerellales</taxon>
        <taxon>Teratosphaeriaceae</taxon>
        <taxon>Recurvomyces</taxon>
    </lineage>
</organism>
<evidence type="ECO:0000256" key="1">
    <source>
        <dbReference type="ARBA" id="ARBA00004123"/>
    </source>
</evidence>
<comment type="subcellular location">
    <subcellularLocation>
        <location evidence="1">Nucleus</location>
    </subcellularLocation>
</comment>
<dbReference type="InterPro" id="IPR021858">
    <property type="entry name" value="Fun_TF"/>
</dbReference>
<dbReference type="PANTHER" id="PTHR37534:SF3">
    <property type="entry name" value="ZN(II)2CYS6 TRANSCRIPTION FACTOR (EUROFUNG)"/>
    <property type="match status" value="1"/>
</dbReference>
<dbReference type="GO" id="GO:0008270">
    <property type="term" value="F:zinc ion binding"/>
    <property type="evidence" value="ECO:0007669"/>
    <property type="project" value="InterPro"/>
</dbReference>
<dbReference type="GO" id="GO:0045944">
    <property type="term" value="P:positive regulation of transcription by RNA polymerase II"/>
    <property type="evidence" value="ECO:0007669"/>
    <property type="project" value="TreeGrafter"/>
</dbReference>
<sequence>MDQVTPHEQRGSETKDTPRPKTTRKRVRLSRGKGLRTKAGCTACRKKHLKCGEQRPQCVACHRAGLECIYTGPANGTTNHGRVASRTPHHITGLAGSNNSDHGRATGDGRTLQSSSQPEAEMSRSSVKAVYAASSLREVIEIKSSRNGAGGPIRSCLEDSTAPAAFAYPSVVDQPPEFCQEEEDTAQIYLPGEDDYSFQETSPGSQWSGWPYITAEAASLRYFGMLATDAAEGVLISPILPQVSALLDIANVPQASATTAVSVSCLAETVITLDGTYVSSDTVTLTDLEVALLEHFVHHLSLWIDLTDPERSFATIVPSMALQNQGLMSAILALSSRHMSLKVSSSPSIIPFDLPRNTAVEYYNATLRYLQHAMKDALYLRSDELLATVLIISTYEMIDGSGSGWERHLKGVFYIQRSQTIHGESTGLKKAIWWAWLRQDVWAALKERRKILSFYKLTRKCAELDFWGLVNRSVFLLGQCINYASDTETASGKIVIQTRISRGNALCNDLAEWHAFFSFHDRRLPVTSQQQGPIKAIWINPSAASLAVQVHALARLLLLECMPALGGMKEIAQRKNDFEKARDAVIGIAMRTTDPAAVMISTMCLYATGINTEKVEVRTIILDLLREHQRTTGWPSNDMAVELEQTWSESEGTKYFT</sequence>
<evidence type="ECO:0000313" key="6">
    <source>
        <dbReference type="Proteomes" id="UP001274830"/>
    </source>
</evidence>
<dbReference type="SMART" id="SM00066">
    <property type="entry name" value="GAL4"/>
    <property type="match status" value="1"/>
</dbReference>
<evidence type="ECO:0000256" key="2">
    <source>
        <dbReference type="ARBA" id="ARBA00023242"/>
    </source>
</evidence>
<keyword evidence="2" id="KW-0539">Nucleus</keyword>
<evidence type="ECO:0000313" key="5">
    <source>
        <dbReference type="EMBL" id="KAK3678246.1"/>
    </source>
</evidence>
<protein>
    <recommendedName>
        <fullName evidence="4">Zn(2)-C6 fungal-type domain-containing protein</fullName>
    </recommendedName>
</protein>
<dbReference type="Pfam" id="PF00172">
    <property type="entry name" value="Zn_clus"/>
    <property type="match status" value="1"/>
</dbReference>
<dbReference type="EMBL" id="JAUTXT010000004">
    <property type="protein sequence ID" value="KAK3678246.1"/>
    <property type="molecule type" value="Genomic_DNA"/>
</dbReference>
<reference evidence="5" key="1">
    <citation type="submission" date="2023-07" db="EMBL/GenBank/DDBJ databases">
        <title>Black Yeasts Isolated from many extreme environments.</title>
        <authorList>
            <person name="Coleine C."/>
            <person name="Stajich J.E."/>
            <person name="Selbmann L."/>
        </authorList>
    </citation>
    <scope>NUCLEOTIDE SEQUENCE</scope>
    <source>
        <strain evidence="5">CCFEE 5485</strain>
    </source>
</reference>
<feature type="compositionally biased region" description="Basic residues" evidence="3">
    <location>
        <begin position="21"/>
        <end position="34"/>
    </location>
</feature>
<name>A0AAE1C509_9PEZI</name>
<feature type="region of interest" description="Disordered" evidence="3">
    <location>
        <begin position="1"/>
        <end position="34"/>
    </location>
</feature>
<dbReference type="Proteomes" id="UP001274830">
    <property type="component" value="Unassembled WGS sequence"/>
</dbReference>
<keyword evidence="6" id="KW-1185">Reference proteome</keyword>
<evidence type="ECO:0000256" key="3">
    <source>
        <dbReference type="SAM" id="MobiDB-lite"/>
    </source>
</evidence>
<dbReference type="GO" id="GO:0000981">
    <property type="term" value="F:DNA-binding transcription factor activity, RNA polymerase II-specific"/>
    <property type="evidence" value="ECO:0007669"/>
    <property type="project" value="InterPro"/>
</dbReference>
<dbReference type="InterPro" id="IPR001138">
    <property type="entry name" value="Zn2Cys6_DnaBD"/>
</dbReference>
<feature type="region of interest" description="Disordered" evidence="3">
    <location>
        <begin position="78"/>
        <end position="124"/>
    </location>
</feature>
<dbReference type="Gene3D" id="4.10.240.10">
    <property type="entry name" value="Zn(2)-C6 fungal-type DNA-binding domain"/>
    <property type="match status" value="1"/>
</dbReference>
<dbReference type="InterPro" id="IPR036864">
    <property type="entry name" value="Zn2-C6_fun-type_DNA-bd_sf"/>
</dbReference>
<dbReference type="SUPFAM" id="SSF57701">
    <property type="entry name" value="Zn2/Cys6 DNA-binding domain"/>
    <property type="match status" value="1"/>
</dbReference>
<dbReference type="PANTHER" id="PTHR37534">
    <property type="entry name" value="TRANSCRIPTIONAL ACTIVATOR PROTEIN UGA3"/>
    <property type="match status" value="1"/>
</dbReference>
<dbReference type="CDD" id="cd00067">
    <property type="entry name" value="GAL4"/>
    <property type="match status" value="1"/>
</dbReference>
<feature type="domain" description="Zn(2)-C6 fungal-type" evidence="4">
    <location>
        <begin position="40"/>
        <end position="68"/>
    </location>
</feature>